<evidence type="ECO:0000259" key="6">
    <source>
        <dbReference type="PROSITE" id="PS51352"/>
    </source>
</evidence>
<accession>A0A7Z2VH47</accession>
<evidence type="ECO:0000256" key="1">
    <source>
        <dbReference type="ARBA" id="ARBA00010996"/>
    </source>
</evidence>
<feature type="binding site" evidence="3">
    <location>
        <position position="78"/>
    </location>
    <ligand>
        <name>Cu cation</name>
        <dbReference type="ChEBI" id="CHEBI:23378"/>
    </ligand>
</feature>
<dbReference type="CDD" id="cd02968">
    <property type="entry name" value="SCO"/>
    <property type="match status" value="1"/>
</dbReference>
<dbReference type="PROSITE" id="PS51352">
    <property type="entry name" value="THIOREDOXIN_2"/>
    <property type="match status" value="1"/>
</dbReference>
<dbReference type="InterPro" id="IPR036249">
    <property type="entry name" value="Thioredoxin-like_sf"/>
</dbReference>
<feature type="disulfide bond" description="Redox-active" evidence="4">
    <location>
        <begin position="74"/>
        <end position="78"/>
    </location>
</feature>
<proteinExistence type="inferred from homology"/>
<evidence type="ECO:0000256" key="4">
    <source>
        <dbReference type="PIRSR" id="PIRSR603782-2"/>
    </source>
</evidence>
<dbReference type="AlphaFoldDB" id="A0A7Z2VH47"/>
<dbReference type="Proteomes" id="UP000502248">
    <property type="component" value="Chromosome"/>
</dbReference>
<feature type="domain" description="Thioredoxin" evidence="6">
    <location>
        <begin position="36"/>
        <end position="204"/>
    </location>
</feature>
<gene>
    <name evidence="7" type="ORF">HH215_07070</name>
</gene>
<dbReference type="PANTHER" id="PTHR12151:SF25">
    <property type="entry name" value="LINALOOL DEHYDRATASE_ISOMERASE DOMAIN-CONTAINING PROTEIN"/>
    <property type="match status" value="1"/>
</dbReference>
<keyword evidence="5" id="KW-1133">Transmembrane helix</keyword>
<keyword evidence="8" id="KW-1185">Reference proteome</keyword>
<dbReference type="EMBL" id="CP051680">
    <property type="protein sequence ID" value="QJD82959.1"/>
    <property type="molecule type" value="Genomic_DNA"/>
</dbReference>
<dbReference type="Gene3D" id="3.40.30.10">
    <property type="entry name" value="Glutaredoxin"/>
    <property type="match status" value="1"/>
</dbReference>
<dbReference type="KEGG" id="cheb:HH215_07070"/>
<keyword evidence="4" id="KW-1015">Disulfide bond</keyword>
<protein>
    <submittedName>
        <fullName evidence="7">SCO family protein</fullName>
    </submittedName>
</protein>
<sequence length="204" mass="23011">MKTKSGSGYFPYIVLAMFIVIAGYIAYKSLVPAKSLPVIKAAPDFVLEDLDGNVFHSESMNGTVRLMEFMFTSCPDICPVTTYKMVQIQEEMKTRGIWGEQVKMIAVSFDPARDTPEVFNAYADRMNIDRSGWALLRGEEKNIQQIAKQFGVTIQNMGDGQFVHNVTSLMLIDGKDRIRQIYEMGSEMDNDTIIKDILALVDEQ</sequence>
<organism evidence="7 8">
    <name type="scientific">Cohnella herbarum</name>
    <dbReference type="NCBI Taxonomy" id="2728023"/>
    <lineage>
        <taxon>Bacteria</taxon>
        <taxon>Bacillati</taxon>
        <taxon>Bacillota</taxon>
        <taxon>Bacilli</taxon>
        <taxon>Bacillales</taxon>
        <taxon>Paenibacillaceae</taxon>
        <taxon>Cohnella</taxon>
    </lineage>
</organism>
<feature type="transmembrane region" description="Helical" evidence="5">
    <location>
        <begin position="9"/>
        <end position="27"/>
    </location>
</feature>
<evidence type="ECO:0000313" key="8">
    <source>
        <dbReference type="Proteomes" id="UP000502248"/>
    </source>
</evidence>
<name>A0A7Z2VH47_9BACL</name>
<evidence type="ECO:0000256" key="5">
    <source>
        <dbReference type="SAM" id="Phobius"/>
    </source>
</evidence>
<evidence type="ECO:0000313" key="7">
    <source>
        <dbReference type="EMBL" id="QJD82959.1"/>
    </source>
</evidence>
<keyword evidence="5" id="KW-0812">Transmembrane</keyword>
<dbReference type="SUPFAM" id="SSF52833">
    <property type="entry name" value="Thioredoxin-like"/>
    <property type="match status" value="1"/>
</dbReference>
<comment type="similarity">
    <text evidence="1">Belongs to the SCO1/2 family.</text>
</comment>
<dbReference type="RefSeq" id="WP_169279255.1">
    <property type="nucleotide sequence ID" value="NZ_CP051680.1"/>
</dbReference>
<keyword evidence="2 3" id="KW-0186">Copper</keyword>
<dbReference type="GO" id="GO:0046872">
    <property type="term" value="F:metal ion binding"/>
    <property type="evidence" value="ECO:0007669"/>
    <property type="project" value="UniProtKB-KW"/>
</dbReference>
<evidence type="ECO:0000256" key="3">
    <source>
        <dbReference type="PIRSR" id="PIRSR603782-1"/>
    </source>
</evidence>
<feature type="binding site" evidence="3">
    <location>
        <position position="74"/>
    </location>
    <ligand>
        <name>Cu cation</name>
        <dbReference type="ChEBI" id="CHEBI:23378"/>
    </ligand>
</feature>
<keyword evidence="3" id="KW-0479">Metal-binding</keyword>
<dbReference type="Pfam" id="PF02630">
    <property type="entry name" value="SCO1-SenC"/>
    <property type="match status" value="1"/>
</dbReference>
<dbReference type="InterPro" id="IPR003782">
    <property type="entry name" value="SCO1/SenC"/>
</dbReference>
<dbReference type="InterPro" id="IPR013766">
    <property type="entry name" value="Thioredoxin_domain"/>
</dbReference>
<evidence type="ECO:0000256" key="2">
    <source>
        <dbReference type="ARBA" id="ARBA00023008"/>
    </source>
</evidence>
<reference evidence="7 8" key="1">
    <citation type="submission" date="2020-04" db="EMBL/GenBank/DDBJ databases">
        <title>Genome sequencing of novel species.</title>
        <authorList>
            <person name="Heo J."/>
            <person name="Kim S.-J."/>
            <person name="Kim J.-S."/>
            <person name="Hong S.-B."/>
            <person name="Kwon S.-W."/>
        </authorList>
    </citation>
    <scope>NUCLEOTIDE SEQUENCE [LARGE SCALE GENOMIC DNA]</scope>
    <source>
        <strain evidence="7 8">MFER-1</strain>
    </source>
</reference>
<keyword evidence="5" id="KW-0472">Membrane</keyword>
<dbReference type="PANTHER" id="PTHR12151">
    <property type="entry name" value="ELECTRON TRANSPORT PROTIN SCO1/SENC FAMILY MEMBER"/>
    <property type="match status" value="1"/>
</dbReference>